<organism evidence="2 3">
    <name type="scientific">Niastella yeongjuensis</name>
    <dbReference type="NCBI Taxonomy" id="354355"/>
    <lineage>
        <taxon>Bacteria</taxon>
        <taxon>Pseudomonadati</taxon>
        <taxon>Bacteroidota</taxon>
        <taxon>Chitinophagia</taxon>
        <taxon>Chitinophagales</taxon>
        <taxon>Chitinophagaceae</taxon>
        <taxon>Niastella</taxon>
    </lineage>
</organism>
<dbReference type="GO" id="GO:0005829">
    <property type="term" value="C:cytosol"/>
    <property type="evidence" value="ECO:0007669"/>
    <property type="project" value="TreeGrafter"/>
</dbReference>
<comment type="caution">
    <text evidence="2">The sequence shown here is derived from an EMBL/GenBank/DDBJ whole genome shotgun (WGS) entry which is preliminary data.</text>
</comment>
<name>A0A1V9E9Y1_9BACT</name>
<dbReference type="SUPFAM" id="SSF54909">
    <property type="entry name" value="Dimeric alpha+beta barrel"/>
    <property type="match status" value="1"/>
</dbReference>
<dbReference type="EMBL" id="LVXG01000056">
    <property type="protein sequence ID" value="OQP42937.1"/>
    <property type="molecule type" value="Genomic_DNA"/>
</dbReference>
<evidence type="ECO:0000259" key="1">
    <source>
        <dbReference type="PROSITE" id="PS51725"/>
    </source>
</evidence>
<dbReference type="RefSeq" id="WP_081203349.1">
    <property type="nucleotide sequence ID" value="NZ_FOCZ01000005.1"/>
</dbReference>
<dbReference type="STRING" id="354355.SAMN05660816_03139"/>
<dbReference type="InterPro" id="IPR050744">
    <property type="entry name" value="AI-2_Isomerase_LsrG"/>
</dbReference>
<keyword evidence="2" id="KW-0503">Monooxygenase</keyword>
<feature type="domain" description="ABM" evidence="1">
    <location>
        <begin position="6"/>
        <end position="98"/>
    </location>
</feature>
<dbReference type="OrthoDB" id="964493at2"/>
<proteinExistence type="predicted"/>
<dbReference type="GO" id="GO:0004497">
    <property type="term" value="F:monooxygenase activity"/>
    <property type="evidence" value="ECO:0007669"/>
    <property type="project" value="UniProtKB-KW"/>
</dbReference>
<evidence type="ECO:0000313" key="3">
    <source>
        <dbReference type="Proteomes" id="UP000192610"/>
    </source>
</evidence>
<dbReference type="AlphaFoldDB" id="A0A1V9E9Y1"/>
<dbReference type="PANTHER" id="PTHR33336:SF3">
    <property type="entry name" value="ABM DOMAIN-CONTAINING PROTEIN"/>
    <property type="match status" value="1"/>
</dbReference>
<dbReference type="InterPro" id="IPR011008">
    <property type="entry name" value="Dimeric_a/b-barrel"/>
</dbReference>
<keyword evidence="3" id="KW-1185">Reference proteome</keyword>
<keyword evidence="2" id="KW-0560">Oxidoreductase</keyword>
<sequence length="100" mass="11214">MATTPVTVFAKWKVKAGNMPVVLKLLKELHAASVKEEGNLFYQVHQSRTDNNTLILTEGYTDEVSQQAHINSAHFKKLAIDQIIPLLDEREVTLTSPIEV</sequence>
<dbReference type="PANTHER" id="PTHR33336">
    <property type="entry name" value="QUINOL MONOOXYGENASE YGIN-RELATED"/>
    <property type="match status" value="1"/>
</dbReference>
<evidence type="ECO:0000313" key="2">
    <source>
        <dbReference type="EMBL" id="OQP42937.1"/>
    </source>
</evidence>
<accession>A0A1V9E9Y1</accession>
<dbReference type="Pfam" id="PF03992">
    <property type="entry name" value="ABM"/>
    <property type="match status" value="1"/>
</dbReference>
<dbReference type="PROSITE" id="PS51725">
    <property type="entry name" value="ABM"/>
    <property type="match status" value="1"/>
</dbReference>
<dbReference type="Gene3D" id="3.30.70.100">
    <property type="match status" value="1"/>
</dbReference>
<reference evidence="3" key="1">
    <citation type="submission" date="2016-04" db="EMBL/GenBank/DDBJ databases">
        <authorList>
            <person name="Chen L."/>
            <person name="Zhuang W."/>
            <person name="Wang G."/>
        </authorList>
    </citation>
    <scope>NUCLEOTIDE SEQUENCE [LARGE SCALE GENOMIC DNA]</scope>
    <source>
        <strain evidence="3">17621</strain>
    </source>
</reference>
<dbReference type="InterPro" id="IPR007138">
    <property type="entry name" value="ABM_dom"/>
</dbReference>
<gene>
    <name evidence="2" type="ORF">A4H97_12355</name>
</gene>
<protein>
    <submittedName>
        <fullName evidence="2">Antibiotic biosynthesis monooxygenase</fullName>
    </submittedName>
</protein>
<dbReference type="Proteomes" id="UP000192610">
    <property type="component" value="Unassembled WGS sequence"/>
</dbReference>